<comment type="subcellular location">
    <subcellularLocation>
        <location evidence="4">Cell outer membrane</location>
    </subcellularLocation>
</comment>
<evidence type="ECO:0000256" key="3">
    <source>
        <dbReference type="ARBA" id="ARBA00023237"/>
    </source>
</evidence>
<dbReference type="HAMAP" id="MF_00925">
    <property type="entry name" value="OM_assembly_BamE"/>
    <property type="match status" value="1"/>
</dbReference>
<dbReference type="RefSeq" id="WP_135278401.1">
    <property type="nucleotide sequence ID" value="NZ_PQVH01000012.1"/>
</dbReference>
<evidence type="ECO:0000313" key="6">
    <source>
        <dbReference type="EMBL" id="TFW70596.1"/>
    </source>
</evidence>
<comment type="caution">
    <text evidence="6">The sequence shown here is derived from an EMBL/GenBank/DDBJ whole genome shotgun (WGS) entry which is preliminary data.</text>
</comment>
<keyword evidence="2 4" id="KW-0472">Membrane</keyword>
<keyword evidence="3 4" id="KW-0998">Cell outer membrane</keyword>
<dbReference type="OrthoDB" id="9808250at2"/>
<evidence type="ECO:0000313" key="7">
    <source>
        <dbReference type="Proteomes" id="UP000297706"/>
    </source>
</evidence>
<evidence type="ECO:0000256" key="2">
    <source>
        <dbReference type="ARBA" id="ARBA00023136"/>
    </source>
</evidence>
<comment type="function">
    <text evidence="4">Part of the outer membrane protein assembly complex, which is involved in assembly and insertion of beta-barrel proteins into the outer membrane.</text>
</comment>
<feature type="chain" id="PRO_5021520669" description="Outer membrane protein assembly factor BamE" evidence="4">
    <location>
        <begin position="25"/>
        <end position="327"/>
    </location>
</feature>
<sequence precursor="true">MRYFSTLRYLVVLLVLLCSACGTAVPSIKPYKLDVQQGNVVTSKMLLQLRPGMTKSQVRFIMGTPLIQDSFHGNRWDYVYQMREAGKVTEQRRVILDFEKDLLKTVRGDVIPAGTAAPEDERANTGTRLVEPYKKPEEKSLMNKLKFWEKDEATPAKESPVKTDVKKIPETKVVEPKADVVVAEPHAASDVDAAPSMLAVPLEVPAASAVDAAAPVAIVAPAAAVTEVSPPPAAVPVEPEVIKAPVAEVAAPVVMPSDQPVNATLYESASGMVFDRKLRSLPEEVEPEAVTAVAAPRVGNKVAPIPQDLPPESEPSFFDRMLEKIGF</sequence>
<dbReference type="GO" id="GO:0043165">
    <property type="term" value="P:Gram-negative-bacterium-type cell outer membrane assembly"/>
    <property type="evidence" value="ECO:0007669"/>
    <property type="project" value="UniProtKB-UniRule"/>
</dbReference>
<name>A0A4Y9VR16_9PROT</name>
<comment type="similarity">
    <text evidence="4">Belongs to the BamE family.</text>
</comment>
<evidence type="ECO:0000256" key="1">
    <source>
        <dbReference type="ARBA" id="ARBA00022729"/>
    </source>
</evidence>
<dbReference type="InterPro" id="IPR007450">
    <property type="entry name" value="BamE_dom"/>
</dbReference>
<dbReference type="Proteomes" id="UP000297706">
    <property type="component" value="Unassembled WGS sequence"/>
</dbReference>
<dbReference type="AlphaFoldDB" id="A0A4Y9VR16"/>
<keyword evidence="1 4" id="KW-0732">Signal</keyword>
<dbReference type="GO" id="GO:1990063">
    <property type="term" value="C:Bam protein complex"/>
    <property type="evidence" value="ECO:0007669"/>
    <property type="project" value="TreeGrafter"/>
</dbReference>
<dbReference type="PANTHER" id="PTHR37482:SF1">
    <property type="entry name" value="OUTER MEMBRANE PROTEIN ASSEMBLY FACTOR BAME"/>
    <property type="match status" value="1"/>
</dbReference>
<dbReference type="GO" id="GO:0030674">
    <property type="term" value="F:protein-macromolecule adaptor activity"/>
    <property type="evidence" value="ECO:0007669"/>
    <property type="project" value="TreeGrafter"/>
</dbReference>
<evidence type="ECO:0000259" key="5">
    <source>
        <dbReference type="Pfam" id="PF04355"/>
    </source>
</evidence>
<dbReference type="EMBL" id="PQVH01000012">
    <property type="protein sequence ID" value="TFW70596.1"/>
    <property type="molecule type" value="Genomic_DNA"/>
</dbReference>
<keyword evidence="7" id="KW-1185">Reference proteome</keyword>
<dbReference type="InterPro" id="IPR037873">
    <property type="entry name" value="BamE-like"/>
</dbReference>
<dbReference type="GO" id="GO:0051205">
    <property type="term" value="P:protein insertion into membrane"/>
    <property type="evidence" value="ECO:0007669"/>
    <property type="project" value="UniProtKB-UniRule"/>
</dbReference>
<evidence type="ECO:0000256" key="4">
    <source>
        <dbReference type="HAMAP-Rule" id="MF_00925"/>
    </source>
</evidence>
<dbReference type="Gene3D" id="3.30.1450.10">
    <property type="match status" value="1"/>
</dbReference>
<feature type="signal peptide" evidence="4">
    <location>
        <begin position="1"/>
        <end position="24"/>
    </location>
</feature>
<proteinExistence type="inferred from homology"/>
<gene>
    <name evidence="4" type="primary">bamE</name>
    <name evidence="6" type="ORF">C3Y98_09760</name>
</gene>
<dbReference type="InterPro" id="IPR026592">
    <property type="entry name" value="BamE"/>
</dbReference>
<accession>A0A4Y9VR16</accession>
<feature type="domain" description="Outer membrane protein assembly factor BamE" evidence="5">
    <location>
        <begin position="38"/>
        <end position="105"/>
    </location>
</feature>
<organism evidence="6 7">
    <name type="scientific">Methylotenera oryzisoli</name>
    <dbReference type="NCBI Taxonomy" id="2080758"/>
    <lineage>
        <taxon>Bacteria</taxon>
        <taxon>Pseudomonadati</taxon>
        <taxon>Pseudomonadota</taxon>
        <taxon>Betaproteobacteria</taxon>
        <taxon>Nitrosomonadales</taxon>
        <taxon>Methylophilaceae</taxon>
        <taxon>Methylotenera</taxon>
    </lineage>
</organism>
<keyword evidence="6" id="KW-0946">Virion</keyword>
<keyword evidence="6" id="KW-0261">Viral envelope protein</keyword>
<dbReference type="PANTHER" id="PTHR37482">
    <property type="entry name" value="OUTER MEMBRANE PROTEIN ASSEMBLY FACTOR BAME"/>
    <property type="match status" value="1"/>
</dbReference>
<comment type="subunit">
    <text evidence="4">Part of the Bam complex.</text>
</comment>
<reference evidence="6 7" key="1">
    <citation type="submission" date="2018-02" db="EMBL/GenBank/DDBJ databases">
        <title>A novel lanthanide dependent methylotroph, Methylotenera sp. La3113.</title>
        <authorList>
            <person name="Lv H."/>
            <person name="Tani A."/>
        </authorList>
    </citation>
    <scope>NUCLEOTIDE SEQUENCE [LARGE SCALE GENOMIC DNA]</scope>
    <source>
        <strain evidence="6 7">La3113</strain>
    </source>
</reference>
<protein>
    <recommendedName>
        <fullName evidence="4">Outer membrane protein assembly factor BamE</fullName>
    </recommendedName>
</protein>
<dbReference type="Pfam" id="PF04355">
    <property type="entry name" value="BamE"/>
    <property type="match status" value="1"/>
</dbReference>